<protein>
    <submittedName>
        <fullName evidence="1">Uncharacterized protein</fullName>
    </submittedName>
</protein>
<accession>A0A9N7YJJ7</accession>
<dbReference type="AlphaFoldDB" id="A0A9N7YJJ7"/>
<name>A0A9N7YJJ7_PLEPL</name>
<dbReference type="EMBL" id="CADEAL010000995">
    <property type="protein sequence ID" value="CAB1427756.1"/>
    <property type="molecule type" value="Genomic_DNA"/>
</dbReference>
<organism evidence="1 2">
    <name type="scientific">Pleuronectes platessa</name>
    <name type="common">European plaice</name>
    <dbReference type="NCBI Taxonomy" id="8262"/>
    <lineage>
        <taxon>Eukaryota</taxon>
        <taxon>Metazoa</taxon>
        <taxon>Chordata</taxon>
        <taxon>Craniata</taxon>
        <taxon>Vertebrata</taxon>
        <taxon>Euteleostomi</taxon>
        <taxon>Actinopterygii</taxon>
        <taxon>Neopterygii</taxon>
        <taxon>Teleostei</taxon>
        <taxon>Neoteleostei</taxon>
        <taxon>Acanthomorphata</taxon>
        <taxon>Carangaria</taxon>
        <taxon>Pleuronectiformes</taxon>
        <taxon>Pleuronectoidei</taxon>
        <taxon>Pleuronectidae</taxon>
        <taxon>Pleuronectes</taxon>
    </lineage>
</organism>
<evidence type="ECO:0000313" key="2">
    <source>
        <dbReference type="Proteomes" id="UP001153269"/>
    </source>
</evidence>
<dbReference type="Proteomes" id="UP001153269">
    <property type="component" value="Unassembled WGS sequence"/>
</dbReference>
<reference evidence="1" key="1">
    <citation type="submission" date="2020-03" db="EMBL/GenBank/DDBJ databases">
        <authorList>
            <person name="Weist P."/>
        </authorList>
    </citation>
    <scope>NUCLEOTIDE SEQUENCE</scope>
</reference>
<evidence type="ECO:0000313" key="1">
    <source>
        <dbReference type="EMBL" id="CAB1427756.1"/>
    </source>
</evidence>
<proteinExistence type="predicted"/>
<comment type="caution">
    <text evidence="1">The sequence shown here is derived from an EMBL/GenBank/DDBJ whole genome shotgun (WGS) entry which is preliminary data.</text>
</comment>
<sequence>MFIFVVKPLGHVARGWGAVALRRLLLRAADAQCAHGSPHPWHLTASLCAFSSLVTAACPSPHGRRAVGGDRVARSAARHSVTRVRALCASTLTSATRPLTSRLGAYAAD</sequence>
<gene>
    <name evidence="1" type="ORF">PLEPLA_LOCUS15699</name>
</gene>
<keyword evidence="2" id="KW-1185">Reference proteome</keyword>